<feature type="chain" id="PRO_5032597836" description="non-specific serine/threonine protein kinase" evidence="11">
    <location>
        <begin position="22"/>
        <end position="382"/>
    </location>
</feature>
<dbReference type="AlphaFoldDB" id="A0A836BWZ0"/>
<comment type="caution">
    <text evidence="13">The sequence shown here is derived from an EMBL/GenBank/DDBJ whole genome shotgun (WGS) entry which is preliminary data.</text>
</comment>
<dbReference type="PANTHER" id="PTHR43895">
    <property type="entry name" value="CALCIUM/CALMODULIN-DEPENDENT PROTEIN KINASE KINASE-RELATED"/>
    <property type="match status" value="1"/>
</dbReference>
<feature type="binding site" evidence="9">
    <location>
        <position position="147"/>
    </location>
    <ligand>
        <name>ATP</name>
        <dbReference type="ChEBI" id="CHEBI:30616"/>
    </ligand>
</feature>
<dbReference type="InterPro" id="IPR008271">
    <property type="entry name" value="Ser/Thr_kinase_AS"/>
</dbReference>
<evidence type="ECO:0000256" key="9">
    <source>
        <dbReference type="PROSITE-ProRule" id="PRU10141"/>
    </source>
</evidence>
<organism evidence="13 14">
    <name type="scientific">Edaphochlamys debaryana</name>
    <dbReference type="NCBI Taxonomy" id="47281"/>
    <lineage>
        <taxon>Eukaryota</taxon>
        <taxon>Viridiplantae</taxon>
        <taxon>Chlorophyta</taxon>
        <taxon>core chlorophytes</taxon>
        <taxon>Chlorophyceae</taxon>
        <taxon>CS clade</taxon>
        <taxon>Chlamydomonadales</taxon>
        <taxon>Chlamydomonadales incertae sedis</taxon>
        <taxon>Edaphochlamys</taxon>
    </lineage>
</organism>
<keyword evidence="4 9" id="KW-0547">Nucleotide-binding</keyword>
<accession>A0A836BWZ0</accession>
<feature type="signal peptide" evidence="11">
    <location>
        <begin position="1"/>
        <end position="21"/>
    </location>
</feature>
<dbReference type="Pfam" id="PF00069">
    <property type="entry name" value="Pkinase"/>
    <property type="match status" value="1"/>
</dbReference>
<proteinExistence type="inferred from homology"/>
<dbReference type="GO" id="GO:0007165">
    <property type="term" value="P:signal transduction"/>
    <property type="evidence" value="ECO:0007669"/>
    <property type="project" value="TreeGrafter"/>
</dbReference>
<protein>
    <recommendedName>
        <fullName evidence="1">non-specific serine/threonine protein kinase</fullName>
        <ecNumber evidence="1">2.7.11.1</ecNumber>
    </recommendedName>
</protein>
<comment type="similarity">
    <text evidence="10">Belongs to the protein kinase superfamily.</text>
</comment>
<evidence type="ECO:0000256" key="7">
    <source>
        <dbReference type="ARBA" id="ARBA00047899"/>
    </source>
</evidence>
<dbReference type="PROSITE" id="PS50011">
    <property type="entry name" value="PROTEIN_KINASE_DOM"/>
    <property type="match status" value="1"/>
</dbReference>
<evidence type="ECO:0000259" key="12">
    <source>
        <dbReference type="PROSITE" id="PS50011"/>
    </source>
</evidence>
<dbReference type="SUPFAM" id="SSF56112">
    <property type="entry name" value="Protein kinase-like (PK-like)"/>
    <property type="match status" value="1"/>
</dbReference>
<dbReference type="PANTHER" id="PTHR43895:SF32">
    <property type="entry name" value="SERINE_THREONINE-PROTEIN KINASE CHK1"/>
    <property type="match status" value="1"/>
</dbReference>
<keyword evidence="6 9" id="KW-0067">ATP-binding</keyword>
<evidence type="ECO:0000256" key="6">
    <source>
        <dbReference type="ARBA" id="ARBA00022840"/>
    </source>
</evidence>
<dbReference type="InterPro" id="IPR011009">
    <property type="entry name" value="Kinase-like_dom_sf"/>
</dbReference>
<keyword evidence="14" id="KW-1185">Reference proteome</keyword>
<dbReference type="EMBL" id="JAEHOE010000060">
    <property type="protein sequence ID" value="KAG2490663.1"/>
    <property type="molecule type" value="Genomic_DNA"/>
</dbReference>
<sequence length="382" mass="40055">MASFLASFSCAAFMAARTTVACITGTGFSLVASALRTRAPPAPVSALPSGPRVLWCPDWAPAPPAGSVSSACSSAPGSIASAESSDAARIASELSATLEAGEAAPSEGFPGFTILSVGEQLGAGAFGKVEAVTIQMADGTICEAVMKTLNNNASKAAYDREVKALEAARGVPYVVQMYGACQMGGRYCIVLERIRGVSLLNYVEKAFAERGAKKRTLMPYAQIAKLASQLLAAVRDMHALGFAHNDLKIENMMLREGSGDLCLLDLGNASWTDSDGNLQSAGGTIVYMSPAMLAALQHKGGYSKPTFSSDVFSCGVCIACMTEYGTHTSEVRGMMNYQVVLPRFVPEDLADLMYGTMDAVPEARYTPSAAGSHPFMQRMLAS</sequence>
<evidence type="ECO:0000256" key="2">
    <source>
        <dbReference type="ARBA" id="ARBA00022527"/>
    </source>
</evidence>
<dbReference type="InterPro" id="IPR000719">
    <property type="entry name" value="Prot_kinase_dom"/>
</dbReference>
<comment type="catalytic activity">
    <reaction evidence="7">
        <text>L-threonyl-[protein] + ATP = O-phospho-L-threonyl-[protein] + ADP + H(+)</text>
        <dbReference type="Rhea" id="RHEA:46608"/>
        <dbReference type="Rhea" id="RHEA-COMP:11060"/>
        <dbReference type="Rhea" id="RHEA-COMP:11605"/>
        <dbReference type="ChEBI" id="CHEBI:15378"/>
        <dbReference type="ChEBI" id="CHEBI:30013"/>
        <dbReference type="ChEBI" id="CHEBI:30616"/>
        <dbReference type="ChEBI" id="CHEBI:61977"/>
        <dbReference type="ChEBI" id="CHEBI:456216"/>
        <dbReference type="EC" id="2.7.11.1"/>
    </reaction>
</comment>
<dbReference type="Gene3D" id="1.10.510.10">
    <property type="entry name" value="Transferase(Phosphotransferase) domain 1"/>
    <property type="match status" value="1"/>
</dbReference>
<evidence type="ECO:0000256" key="1">
    <source>
        <dbReference type="ARBA" id="ARBA00012513"/>
    </source>
</evidence>
<name>A0A836BWZ0_9CHLO</name>
<gene>
    <name evidence="13" type="ORF">HYH03_011051</name>
</gene>
<keyword evidence="11" id="KW-0732">Signal</keyword>
<dbReference type="InterPro" id="IPR017441">
    <property type="entry name" value="Protein_kinase_ATP_BS"/>
</dbReference>
<evidence type="ECO:0000256" key="5">
    <source>
        <dbReference type="ARBA" id="ARBA00022777"/>
    </source>
</evidence>
<dbReference type="Proteomes" id="UP000612055">
    <property type="component" value="Unassembled WGS sequence"/>
</dbReference>
<evidence type="ECO:0000256" key="11">
    <source>
        <dbReference type="SAM" id="SignalP"/>
    </source>
</evidence>
<dbReference type="PROSITE" id="PS00108">
    <property type="entry name" value="PROTEIN_KINASE_ST"/>
    <property type="match status" value="1"/>
</dbReference>
<dbReference type="GO" id="GO:0004674">
    <property type="term" value="F:protein serine/threonine kinase activity"/>
    <property type="evidence" value="ECO:0007669"/>
    <property type="project" value="UniProtKB-KW"/>
</dbReference>
<dbReference type="EC" id="2.7.11.1" evidence="1"/>
<evidence type="ECO:0000313" key="13">
    <source>
        <dbReference type="EMBL" id="KAG2490663.1"/>
    </source>
</evidence>
<reference evidence="13" key="1">
    <citation type="journal article" date="2020" name="bioRxiv">
        <title>Comparative genomics of Chlamydomonas.</title>
        <authorList>
            <person name="Craig R.J."/>
            <person name="Hasan A.R."/>
            <person name="Ness R.W."/>
            <person name="Keightley P.D."/>
        </authorList>
    </citation>
    <scope>NUCLEOTIDE SEQUENCE</scope>
    <source>
        <strain evidence="13">CCAP 11/70</strain>
    </source>
</reference>
<evidence type="ECO:0000256" key="4">
    <source>
        <dbReference type="ARBA" id="ARBA00022741"/>
    </source>
</evidence>
<evidence type="ECO:0000256" key="10">
    <source>
        <dbReference type="RuleBase" id="RU000304"/>
    </source>
</evidence>
<dbReference type="CDD" id="cd00180">
    <property type="entry name" value="PKc"/>
    <property type="match status" value="1"/>
</dbReference>
<evidence type="ECO:0000256" key="8">
    <source>
        <dbReference type="ARBA" id="ARBA00048679"/>
    </source>
</evidence>
<evidence type="ECO:0000256" key="3">
    <source>
        <dbReference type="ARBA" id="ARBA00022679"/>
    </source>
</evidence>
<keyword evidence="2 10" id="KW-0723">Serine/threonine-protein kinase</keyword>
<dbReference type="OrthoDB" id="3399at2759"/>
<keyword evidence="5" id="KW-0418">Kinase</keyword>
<feature type="domain" description="Protein kinase" evidence="12">
    <location>
        <begin position="115"/>
        <end position="376"/>
    </location>
</feature>
<dbReference type="GO" id="GO:0005524">
    <property type="term" value="F:ATP binding"/>
    <property type="evidence" value="ECO:0007669"/>
    <property type="project" value="UniProtKB-UniRule"/>
</dbReference>
<dbReference type="SMART" id="SM00220">
    <property type="entry name" value="S_TKc"/>
    <property type="match status" value="1"/>
</dbReference>
<evidence type="ECO:0000313" key="14">
    <source>
        <dbReference type="Proteomes" id="UP000612055"/>
    </source>
</evidence>
<dbReference type="PROSITE" id="PS00107">
    <property type="entry name" value="PROTEIN_KINASE_ATP"/>
    <property type="match status" value="1"/>
</dbReference>
<comment type="catalytic activity">
    <reaction evidence="8">
        <text>L-seryl-[protein] + ATP = O-phospho-L-seryl-[protein] + ADP + H(+)</text>
        <dbReference type="Rhea" id="RHEA:17989"/>
        <dbReference type="Rhea" id="RHEA-COMP:9863"/>
        <dbReference type="Rhea" id="RHEA-COMP:11604"/>
        <dbReference type="ChEBI" id="CHEBI:15378"/>
        <dbReference type="ChEBI" id="CHEBI:29999"/>
        <dbReference type="ChEBI" id="CHEBI:30616"/>
        <dbReference type="ChEBI" id="CHEBI:83421"/>
        <dbReference type="ChEBI" id="CHEBI:456216"/>
        <dbReference type="EC" id="2.7.11.1"/>
    </reaction>
</comment>
<keyword evidence="3" id="KW-0808">Transferase</keyword>